<dbReference type="Proteomes" id="UP000094112">
    <property type="component" value="Unassembled WGS sequence"/>
</dbReference>
<dbReference type="RefSeq" id="XP_019038169.1">
    <property type="nucleotide sequence ID" value="XM_019186426.1"/>
</dbReference>
<dbReference type="GeneID" id="30203672"/>
<sequence>MSMMLGTLMDSYNSKAHNSMFQGHHVNMIFLTQNILLEILNKSNIVLSSHE</sequence>
<protein>
    <submittedName>
        <fullName evidence="1">Uncharacterized protein</fullName>
    </submittedName>
</protein>
<dbReference type="AlphaFoldDB" id="A0A1E3P235"/>
<accession>A0A1E3P235</accession>
<reference evidence="1 2" key="1">
    <citation type="journal article" date="2016" name="Proc. Natl. Acad. Sci. U.S.A.">
        <title>Comparative genomics of biotechnologically important yeasts.</title>
        <authorList>
            <person name="Riley R."/>
            <person name="Haridas S."/>
            <person name="Wolfe K.H."/>
            <person name="Lopes M.R."/>
            <person name="Hittinger C.T."/>
            <person name="Goeker M."/>
            <person name="Salamov A.A."/>
            <person name="Wisecaver J.H."/>
            <person name="Long T.M."/>
            <person name="Calvey C.H."/>
            <person name="Aerts A.L."/>
            <person name="Barry K.W."/>
            <person name="Choi C."/>
            <person name="Clum A."/>
            <person name="Coughlan A.Y."/>
            <person name="Deshpande S."/>
            <person name="Douglass A.P."/>
            <person name="Hanson S.J."/>
            <person name="Klenk H.-P."/>
            <person name="LaButti K.M."/>
            <person name="Lapidus A."/>
            <person name="Lindquist E.A."/>
            <person name="Lipzen A.M."/>
            <person name="Meier-Kolthoff J.P."/>
            <person name="Ohm R.A."/>
            <person name="Otillar R.P."/>
            <person name="Pangilinan J.L."/>
            <person name="Peng Y."/>
            <person name="Rokas A."/>
            <person name="Rosa C.A."/>
            <person name="Scheuner C."/>
            <person name="Sibirny A.A."/>
            <person name="Slot J.C."/>
            <person name="Stielow J.B."/>
            <person name="Sun H."/>
            <person name="Kurtzman C.P."/>
            <person name="Blackwell M."/>
            <person name="Grigoriev I.V."/>
            <person name="Jeffries T.W."/>
        </authorList>
    </citation>
    <scope>NUCLEOTIDE SEQUENCE [LARGE SCALE GENOMIC DNA]</scope>
    <source>
        <strain evidence="2">ATCC 58044 / CBS 1984 / NCYC 433 / NRRL Y-366-8</strain>
    </source>
</reference>
<keyword evidence="2" id="KW-1185">Reference proteome</keyword>
<dbReference type="EMBL" id="KV454211">
    <property type="protein sequence ID" value="ODQ58962.1"/>
    <property type="molecule type" value="Genomic_DNA"/>
</dbReference>
<evidence type="ECO:0000313" key="2">
    <source>
        <dbReference type="Proteomes" id="UP000094112"/>
    </source>
</evidence>
<proteinExistence type="predicted"/>
<gene>
    <name evidence="1" type="ORF">WICANDRAFT_93673</name>
</gene>
<evidence type="ECO:0000313" key="1">
    <source>
        <dbReference type="EMBL" id="ODQ58962.1"/>
    </source>
</evidence>
<name>A0A1E3P235_WICAA</name>
<organism evidence="1 2">
    <name type="scientific">Wickerhamomyces anomalus (strain ATCC 58044 / CBS 1984 / NCYC 433 / NRRL Y-366-8)</name>
    <name type="common">Yeast</name>
    <name type="synonym">Hansenula anomala</name>
    <dbReference type="NCBI Taxonomy" id="683960"/>
    <lineage>
        <taxon>Eukaryota</taxon>
        <taxon>Fungi</taxon>
        <taxon>Dikarya</taxon>
        <taxon>Ascomycota</taxon>
        <taxon>Saccharomycotina</taxon>
        <taxon>Saccharomycetes</taxon>
        <taxon>Phaffomycetales</taxon>
        <taxon>Wickerhamomycetaceae</taxon>
        <taxon>Wickerhamomyces</taxon>
    </lineage>
</organism>